<dbReference type="EMBL" id="CM056743">
    <property type="protein sequence ID" value="KAJ8668758.1"/>
    <property type="molecule type" value="Genomic_DNA"/>
</dbReference>
<gene>
    <name evidence="1" type="ORF">QAD02_000017</name>
</gene>
<evidence type="ECO:0000313" key="1">
    <source>
        <dbReference type="EMBL" id="KAJ8668758.1"/>
    </source>
</evidence>
<protein>
    <submittedName>
        <fullName evidence="1">Uncharacterized protein</fullName>
    </submittedName>
</protein>
<evidence type="ECO:0000313" key="2">
    <source>
        <dbReference type="Proteomes" id="UP001239111"/>
    </source>
</evidence>
<organism evidence="1 2">
    <name type="scientific">Eretmocerus hayati</name>
    <dbReference type="NCBI Taxonomy" id="131215"/>
    <lineage>
        <taxon>Eukaryota</taxon>
        <taxon>Metazoa</taxon>
        <taxon>Ecdysozoa</taxon>
        <taxon>Arthropoda</taxon>
        <taxon>Hexapoda</taxon>
        <taxon>Insecta</taxon>
        <taxon>Pterygota</taxon>
        <taxon>Neoptera</taxon>
        <taxon>Endopterygota</taxon>
        <taxon>Hymenoptera</taxon>
        <taxon>Apocrita</taxon>
        <taxon>Proctotrupomorpha</taxon>
        <taxon>Chalcidoidea</taxon>
        <taxon>Aphelinidae</taxon>
        <taxon>Aphelininae</taxon>
        <taxon>Eretmocerus</taxon>
    </lineage>
</organism>
<keyword evidence="2" id="KW-1185">Reference proteome</keyword>
<proteinExistence type="predicted"/>
<accession>A0ACC2NCS0</accession>
<dbReference type="Proteomes" id="UP001239111">
    <property type="component" value="Chromosome 3"/>
</dbReference>
<reference evidence="1" key="1">
    <citation type="submission" date="2023-04" db="EMBL/GenBank/DDBJ databases">
        <title>A chromosome-level genome assembly of the parasitoid wasp Eretmocerus hayati.</title>
        <authorList>
            <person name="Zhong Y."/>
            <person name="Liu S."/>
            <person name="Liu Y."/>
        </authorList>
    </citation>
    <scope>NUCLEOTIDE SEQUENCE</scope>
    <source>
        <strain evidence="1">ZJU_SS_LIU_2023</strain>
    </source>
</reference>
<comment type="caution">
    <text evidence="1">The sequence shown here is derived from an EMBL/GenBank/DDBJ whole genome shotgun (WGS) entry which is preliminary data.</text>
</comment>
<name>A0ACC2NCS0_9HYME</name>
<sequence>MIDTACKLNFIKENAIEPSIEVNTNKTFHLVGIGKGMIKTFGEVISKIENIEIKFQIVDDAFLIETAGILGVSFLTQQEATIKFSNKLPSSIFIGDNEIKFEETCEIDLPPRSKKMINSRVKNNLRSGYLERINTGTGVYLGEALVSQTDGFVKVYAINSTSDDVNFTIPPVKLQKFELLKHSENKYKQKYYSDFDKISADRVAKLTKLINMDHLNEEEKASLMCVIRDFPIQFHIPGNKLG</sequence>